<dbReference type="Proteomes" id="UP000034235">
    <property type="component" value="Unassembled WGS sequence"/>
</dbReference>
<reference evidence="1 2" key="1">
    <citation type="journal article" date="2015" name="Nature">
        <title>rRNA introns, odd ribosomes, and small enigmatic genomes across a large radiation of phyla.</title>
        <authorList>
            <person name="Brown C.T."/>
            <person name="Hug L.A."/>
            <person name="Thomas B.C."/>
            <person name="Sharon I."/>
            <person name="Castelle C.J."/>
            <person name="Singh A."/>
            <person name="Wilkins M.J."/>
            <person name="Williams K.H."/>
            <person name="Banfield J.F."/>
        </authorList>
    </citation>
    <scope>NUCLEOTIDE SEQUENCE [LARGE SCALE GENOMIC DNA]</scope>
</reference>
<accession>A0A0G0JUK7</accession>
<evidence type="ECO:0000313" key="1">
    <source>
        <dbReference type="EMBL" id="KKQ66720.1"/>
    </source>
</evidence>
<protein>
    <submittedName>
        <fullName evidence="1">Uncharacterized protein</fullName>
    </submittedName>
</protein>
<name>A0A0G0JUK7_9BACT</name>
<dbReference type="EMBL" id="LBUP01000004">
    <property type="protein sequence ID" value="KKQ66720.1"/>
    <property type="molecule type" value="Genomic_DNA"/>
</dbReference>
<evidence type="ECO:0000313" key="2">
    <source>
        <dbReference type="Proteomes" id="UP000034235"/>
    </source>
</evidence>
<dbReference type="AlphaFoldDB" id="A0A0G0JUK7"/>
<sequence>MLSNVLKRALGIKPRAVRRLNLGLDYQSTQVRKVLEAGGQKLIVAVRG</sequence>
<comment type="caution">
    <text evidence="1">The sequence shown here is derived from an EMBL/GenBank/DDBJ whole genome shotgun (WGS) entry which is preliminary data.</text>
</comment>
<organism evidence="1 2">
    <name type="scientific">Candidatus Daviesbacteria bacterium GW2011_GWA2_38_24</name>
    <dbReference type="NCBI Taxonomy" id="1618422"/>
    <lineage>
        <taxon>Bacteria</taxon>
        <taxon>Candidatus Daviesiibacteriota</taxon>
    </lineage>
</organism>
<proteinExistence type="predicted"/>
<gene>
    <name evidence="1" type="ORF">US86_C0004G0038</name>
</gene>